<dbReference type="UniPathway" id="UPA00109">
    <property type="reaction ID" value="UER00187"/>
</dbReference>
<dbReference type="PROSITE" id="PS00164">
    <property type="entry name" value="ENOLASE"/>
    <property type="match status" value="1"/>
</dbReference>
<dbReference type="SUPFAM" id="SSF51604">
    <property type="entry name" value="Enolase C-terminal domain-like"/>
    <property type="match status" value="1"/>
</dbReference>
<dbReference type="InterPro" id="IPR000941">
    <property type="entry name" value="Enolase"/>
</dbReference>
<dbReference type="SMART" id="SM01193">
    <property type="entry name" value="Enolase_N"/>
    <property type="match status" value="1"/>
</dbReference>
<sequence length="556" mass="60469">MGNKIAKKIFFISTITIITITALLNLSACKRFGEMQESMETFKVTRGDIIQTVTTSGYVDSSVQNDYSLSASGKVLYALSKGDAFSKGDVLIEIDDSRQELLITQAEENLNTAYSSLELAKISYQQALDANHIAVQLAQENANLSEQSAQNALTALEDVNRSLSLIKKEDLSTDLQLAQAVAQSHSAEGAYEQTLINQSTTYWSNLSSTQSTAIQIEVAAKNIKQVETQLKLSEINLKLAKLDMDSSIIRAPYDGIVLSSVYKEGQYASPGINAISIISDDFIIKADINEIDVDGTNNKSKLGANAILGVSLSVAKAAALAMDLPLYKYLGGVNAHILPSPMMNILNGGKHADNSVDLQEFMIMPIGASTFSEALRMGTEVFHNLKTVLKKDGLNTAVGDEGGFAPDLKTNEDAIKYIIKAIEKAGFKPGKDIYIALDPAATEFYKGGKYNLRGEGKVLTPTEMVDYYKNLTEKYPIISIEDGMAEEDWDGWKKLTDKIGRKVQLVGDDLFVTNTARLKKGIELEVANSILIKVNQIGTLSETLDAIEMAKTAGYT</sequence>
<evidence type="ECO:0000256" key="7">
    <source>
        <dbReference type="ARBA" id="ARBA00023239"/>
    </source>
</evidence>
<dbReference type="PRINTS" id="PR00148">
    <property type="entry name" value="ENOLASE"/>
</dbReference>
<dbReference type="Gene3D" id="2.40.50.100">
    <property type="match status" value="1"/>
</dbReference>
<dbReference type="EC" id="4.2.1.11" evidence="4"/>
<keyword evidence="8" id="KW-0175">Coiled coil</keyword>
<evidence type="ECO:0000256" key="1">
    <source>
        <dbReference type="ARBA" id="ARBA00001946"/>
    </source>
</evidence>
<dbReference type="Pfam" id="PF00113">
    <property type="entry name" value="Enolase_C"/>
    <property type="match status" value="1"/>
</dbReference>
<dbReference type="Gene3D" id="3.20.20.120">
    <property type="entry name" value="Enolase-like C-terminal domain"/>
    <property type="match status" value="1"/>
</dbReference>
<feature type="domain" description="Enolase N-terminal" evidence="10">
    <location>
        <begin position="166"/>
        <end position="330"/>
    </location>
</feature>
<dbReference type="SMART" id="SM01192">
    <property type="entry name" value="Enolase_C"/>
    <property type="match status" value="1"/>
</dbReference>
<organism evidence="11">
    <name type="scientific">marine sediment metagenome</name>
    <dbReference type="NCBI Taxonomy" id="412755"/>
    <lineage>
        <taxon>unclassified sequences</taxon>
        <taxon>metagenomes</taxon>
        <taxon>ecological metagenomes</taxon>
    </lineage>
</organism>
<evidence type="ECO:0000256" key="4">
    <source>
        <dbReference type="ARBA" id="ARBA00012058"/>
    </source>
</evidence>
<comment type="cofactor">
    <cofactor evidence="1">
        <name>Mg(2+)</name>
        <dbReference type="ChEBI" id="CHEBI:18420"/>
    </cofactor>
</comment>
<name>X0ZL01_9ZZZZ</name>
<dbReference type="Gene3D" id="3.30.390.10">
    <property type="entry name" value="Enolase-like, N-terminal domain"/>
    <property type="match status" value="1"/>
</dbReference>
<dbReference type="GO" id="GO:0004634">
    <property type="term" value="F:phosphopyruvate hydratase activity"/>
    <property type="evidence" value="ECO:0007669"/>
    <property type="project" value="UniProtKB-EC"/>
</dbReference>
<evidence type="ECO:0000313" key="11">
    <source>
        <dbReference type="EMBL" id="GAG70345.1"/>
    </source>
</evidence>
<dbReference type="AlphaFoldDB" id="X0ZL01"/>
<dbReference type="InterPro" id="IPR029017">
    <property type="entry name" value="Enolase-like_N"/>
</dbReference>
<proteinExistence type="inferred from homology"/>
<accession>X0ZL01</accession>
<evidence type="ECO:0000256" key="6">
    <source>
        <dbReference type="ARBA" id="ARBA00023152"/>
    </source>
</evidence>
<dbReference type="InterPro" id="IPR020811">
    <property type="entry name" value="Enolase_N"/>
</dbReference>
<dbReference type="InterPro" id="IPR020810">
    <property type="entry name" value="Enolase_C"/>
</dbReference>
<dbReference type="PANTHER" id="PTHR11902:SF1">
    <property type="entry name" value="ENOLASE"/>
    <property type="match status" value="1"/>
</dbReference>
<dbReference type="PANTHER" id="PTHR11902">
    <property type="entry name" value="ENOLASE"/>
    <property type="match status" value="1"/>
</dbReference>
<comment type="similarity">
    <text evidence="3">Belongs to the enolase family.</text>
</comment>
<evidence type="ECO:0000259" key="10">
    <source>
        <dbReference type="SMART" id="SM01193"/>
    </source>
</evidence>
<evidence type="ECO:0000256" key="8">
    <source>
        <dbReference type="SAM" id="Coils"/>
    </source>
</evidence>
<feature type="non-terminal residue" evidence="11">
    <location>
        <position position="556"/>
    </location>
</feature>
<dbReference type="GO" id="GO:0000287">
    <property type="term" value="F:magnesium ion binding"/>
    <property type="evidence" value="ECO:0007669"/>
    <property type="project" value="InterPro"/>
</dbReference>
<keyword evidence="6" id="KW-0324">Glycolysis</keyword>
<dbReference type="InterPro" id="IPR020809">
    <property type="entry name" value="Enolase_CS"/>
</dbReference>
<protein>
    <recommendedName>
        <fullName evidence="4">phosphopyruvate hydratase</fullName>
        <ecNumber evidence="4">4.2.1.11</ecNumber>
    </recommendedName>
</protein>
<comment type="pathway">
    <text evidence="2">Carbohydrate degradation; glycolysis; pyruvate from D-glyceraldehyde 3-phosphate: step 4/5.</text>
</comment>
<dbReference type="InterPro" id="IPR036849">
    <property type="entry name" value="Enolase-like_C_sf"/>
</dbReference>
<gene>
    <name evidence="11" type="ORF">S01H4_05295</name>
</gene>
<dbReference type="GO" id="GO:0006096">
    <property type="term" value="P:glycolytic process"/>
    <property type="evidence" value="ECO:0007669"/>
    <property type="project" value="UniProtKB-UniPathway"/>
</dbReference>
<comment type="caution">
    <text evidence="11">The sequence shown here is derived from an EMBL/GenBank/DDBJ whole genome shotgun (WGS) entry which is preliminary data.</text>
</comment>
<evidence type="ECO:0000256" key="3">
    <source>
        <dbReference type="ARBA" id="ARBA00009604"/>
    </source>
</evidence>
<keyword evidence="7" id="KW-0456">Lyase</keyword>
<reference evidence="11" key="1">
    <citation type="journal article" date="2014" name="Front. Microbiol.">
        <title>High frequency of phylogenetically diverse reductive dehalogenase-homologous genes in deep subseafloor sedimentary metagenomes.</title>
        <authorList>
            <person name="Kawai M."/>
            <person name="Futagami T."/>
            <person name="Toyoda A."/>
            <person name="Takaki Y."/>
            <person name="Nishi S."/>
            <person name="Hori S."/>
            <person name="Arai W."/>
            <person name="Tsubouchi T."/>
            <person name="Morono Y."/>
            <person name="Uchiyama I."/>
            <person name="Ito T."/>
            <person name="Fujiyama A."/>
            <person name="Inagaki F."/>
            <person name="Takami H."/>
        </authorList>
    </citation>
    <scope>NUCLEOTIDE SEQUENCE</scope>
    <source>
        <strain evidence="11">Expedition CK06-06</strain>
    </source>
</reference>
<feature type="domain" description="Enolase C-terminal TIM barrel" evidence="9">
    <location>
        <begin position="335"/>
        <end position="556"/>
    </location>
</feature>
<evidence type="ECO:0000259" key="9">
    <source>
        <dbReference type="SMART" id="SM01192"/>
    </source>
</evidence>
<evidence type="ECO:0000256" key="2">
    <source>
        <dbReference type="ARBA" id="ARBA00005031"/>
    </source>
</evidence>
<dbReference type="GO" id="GO:0000015">
    <property type="term" value="C:phosphopyruvate hydratase complex"/>
    <property type="evidence" value="ECO:0007669"/>
    <property type="project" value="InterPro"/>
</dbReference>
<keyword evidence="5" id="KW-0460">Magnesium</keyword>
<dbReference type="CDD" id="cd03313">
    <property type="entry name" value="enolase"/>
    <property type="match status" value="1"/>
</dbReference>
<evidence type="ECO:0000256" key="5">
    <source>
        <dbReference type="ARBA" id="ARBA00022842"/>
    </source>
</evidence>
<dbReference type="SUPFAM" id="SSF54826">
    <property type="entry name" value="Enolase N-terminal domain-like"/>
    <property type="match status" value="1"/>
</dbReference>
<dbReference type="Pfam" id="PF03952">
    <property type="entry name" value="Enolase_N"/>
    <property type="match status" value="1"/>
</dbReference>
<dbReference type="EMBL" id="BART01001521">
    <property type="protein sequence ID" value="GAG70345.1"/>
    <property type="molecule type" value="Genomic_DNA"/>
</dbReference>
<feature type="coiled-coil region" evidence="8">
    <location>
        <begin position="216"/>
        <end position="243"/>
    </location>
</feature>